<evidence type="ECO:0000256" key="2">
    <source>
        <dbReference type="PROSITE-ProRule" id="PRU00708"/>
    </source>
</evidence>
<dbReference type="InterPro" id="IPR011990">
    <property type="entry name" value="TPR-like_helical_dom_sf"/>
</dbReference>
<dbReference type="Gene3D" id="1.25.40.10">
    <property type="entry name" value="Tetratricopeptide repeat domain"/>
    <property type="match status" value="4"/>
</dbReference>
<feature type="repeat" description="PPR" evidence="2">
    <location>
        <begin position="515"/>
        <end position="549"/>
    </location>
</feature>
<name>A0A2P5B4W6_PARAD</name>
<dbReference type="AlphaFoldDB" id="A0A2P5B4W6"/>
<evidence type="ECO:0000256" key="1">
    <source>
        <dbReference type="ARBA" id="ARBA00022737"/>
    </source>
</evidence>
<sequence length="607" mass="68758">MEILAYSAKGRCRTSASIYITSNFKALCFSWNSLPVPSYPAACCHSYLKISSKFVHSVHQFKQNRSRGRFQQRNSRQYLKLIDEDVNPKTYMRDTVGKIYKILKYSTWDSAQDQLQSLPIRWDSYTVNQVLKTHPPLEKAWLFFNWAAGLKEFKHDQFTYTTMLDIFGEAGRVSSMNYVFKQMQEKEINIDAVTYTSLMHWTSSSGDVDGAMKVWKEMRTNGCSPTVVSYTAYMKVLFNNNKVKEATDLYKEMLQSRLSPNRYTYTVLMEYLIGSGKFNEAFEIFSKMQEAGEPPDKAACNILVEKLSKSGETWAMSQILQYMKENHIVLRYPVFVEAYQALKVAGESDLLLRQANPHCTLEFVCKDSGRTIAADIHSTIDEGLVLILLKKGNLIAVDSLLAQIADKITQLGSELISTIIEVNSNHCRPEGALLAFEYSMKNGTIITRNSYLALIGALIRSNMCPKLVKVVEEMIKAGHSVGIYLASVVIQKLGSAGKPKCAAKIFNLLPVDHKCTATYTALIGVYFSVGNFDKGLEVFKTMQRYRVRPSLGTYTVILAGLSRSGKRVSELEYFRKEKKRRQLHGQSQDITPMEEKICDLIFLGDVS</sequence>
<dbReference type="OrthoDB" id="185373at2759"/>
<gene>
    <name evidence="3" type="ORF">PanWU01x14_271170</name>
</gene>
<evidence type="ECO:0000313" key="3">
    <source>
        <dbReference type="EMBL" id="PON43818.1"/>
    </source>
</evidence>
<proteinExistence type="predicted"/>
<dbReference type="PANTHER" id="PTHR46862:SF5">
    <property type="entry name" value="OS02G0170000 PROTEIN"/>
    <property type="match status" value="1"/>
</dbReference>
<feature type="repeat" description="PPR" evidence="2">
    <location>
        <begin position="191"/>
        <end position="225"/>
    </location>
</feature>
<protein>
    <submittedName>
        <fullName evidence="3">Tetratricopeptide-like helical domain containing protein</fullName>
    </submittedName>
</protein>
<evidence type="ECO:0000313" key="4">
    <source>
        <dbReference type="Proteomes" id="UP000237105"/>
    </source>
</evidence>
<feature type="repeat" description="PPR" evidence="2">
    <location>
        <begin position="226"/>
        <end position="260"/>
    </location>
</feature>
<feature type="repeat" description="PPR" evidence="2">
    <location>
        <begin position="261"/>
        <end position="295"/>
    </location>
</feature>
<dbReference type="PANTHER" id="PTHR46862">
    <property type="entry name" value="OS07G0661900 PROTEIN"/>
    <property type="match status" value="1"/>
</dbReference>
<organism evidence="3 4">
    <name type="scientific">Parasponia andersonii</name>
    <name type="common">Sponia andersonii</name>
    <dbReference type="NCBI Taxonomy" id="3476"/>
    <lineage>
        <taxon>Eukaryota</taxon>
        <taxon>Viridiplantae</taxon>
        <taxon>Streptophyta</taxon>
        <taxon>Embryophyta</taxon>
        <taxon>Tracheophyta</taxon>
        <taxon>Spermatophyta</taxon>
        <taxon>Magnoliopsida</taxon>
        <taxon>eudicotyledons</taxon>
        <taxon>Gunneridae</taxon>
        <taxon>Pentapetalae</taxon>
        <taxon>rosids</taxon>
        <taxon>fabids</taxon>
        <taxon>Rosales</taxon>
        <taxon>Cannabaceae</taxon>
        <taxon>Parasponia</taxon>
    </lineage>
</organism>
<reference evidence="4" key="1">
    <citation type="submission" date="2016-06" db="EMBL/GenBank/DDBJ databases">
        <title>Parallel loss of symbiosis genes in relatives of nitrogen-fixing non-legume Parasponia.</title>
        <authorList>
            <person name="Van Velzen R."/>
            <person name="Holmer R."/>
            <person name="Bu F."/>
            <person name="Rutten L."/>
            <person name="Van Zeijl A."/>
            <person name="Liu W."/>
            <person name="Santuari L."/>
            <person name="Cao Q."/>
            <person name="Sharma T."/>
            <person name="Shen D."/>
            <person name="Roswanjaya Y."/>
            <person name="Wardhani T."/>
            <person name="Kalhor M.S."/>
            <person name="Jansen J."/>
            <person name="Van den Hoogen J."/>
            <person name="Gungor B."/>
            <person name="Hartog M."/>
            <person name="Hontelez J."/>
            <person name="Verver J."/>
            <person name="Yang W.-C."/>
            <person name="Schijlen E."/>
            <person name="Repin R."/>
            <person name="Schilthuizen M."/>
            <person name="Schranz E."/>
            <person name="Heidstra R."/>
            <person name="Miyata K."/>
            <person name="Fedorova E."/>
            <person name="Kohlen W."/>
            <person name="Bisseling T."/>
            <person name="Smit S."/>
            <person name="Geurts R."/>
        </authorList>
    </citation>
    <scope>NUCLEOTIDE SEQUENCE [LARGE SCALE GENOMIC DNA]</scope>
    <source>
        <strain evidence="4">cv. WU1-14</strain>
    </source>
</reference>
<dbReference type="PROSITE" id="PS51375">
    <property type="entry name" value="PPR"/>
    <property type="match status" value="5"/>
</dbReference>
<dbReference type="Proteomes" id="UP000237105">
    <property type="component" value="Unassembled WGS sequence"/>
</dbReference>
<keyword evidence="1" id="KW-0677">Repeat</keyword>
<dbReference type="EMBL" id="JXTB01000363">
    <property type="protein sequence ID" value="PON43818.1"/>
    <property type="molecule type" value="Genomic_DNA"/>
</dbReference>
<dbReference type="Pfam" id="PF13041">
    <property type="entry name" value="PPR_2"/>
    <property type="match status" value="3"/>
</dbReference>
<keyword evidence="4" id="KW-1185">Reference proteome</keyword>
<dbReference type="Pfam" id="PF01535">
    <property type="entry name" value="PPR"/>
    <property type="match status" value="1"/>
</dbReference>
<dbReference type="STRING" id="3476.A0A2P5B4W6"/>
<feature type="repeat" description="PPR" evidence="2">
    <location>
        <begin position="156"/>
        <end position="190"/>
    </location>
</feature>
<comment type="caution">
    <text evidence="3">The sequence shown here is derived from an EMBL/GenBank/DDBJ whole genome shotgun (WGS) entry which is preliminary data.</text>
</comment>
<dbReference type="InterPro" id="IPR002885">
    <property type="entry name" value="PPR_rpt"/>
</dbReference>
<dbReference type="NCBIfam" id="TIGR00756">
    <property type="entry name" value="PPR"/>
    <property type="match status" value="5"/>
</dbReference>
<accession>A0A2P5B4W6</accession>